<evidence type="ECO:0000256" key="13">
    <source>
        <dbReference type="SAM" id="Phobius"/>
    </source>
</evidence>
<keyword evidence="5" id="KW-0645">Protease</keyword>
<reference evidence="15 16" key="1">
    <citation type="journal article" date="2016" name="Nat. Commun.">
        <title>Thousands of microbial genomes shed light on interconnected biogeochemical processes in an aquifer system.</title>
        <authorList>
            <person name="Anantharaman K."/>
            <person name="Brown C.T."/>
            <person name="Hug L.A."/>
            <person name="Sharon I."/>
            <person name="Castelle C.J."/>
            <person name="Probst A.J."/>
            <person name="Thomas B.C."/>
            <person name="Singh A."/>
            <person name="Wilkins M.J."/>
            <person name="Karaoz U."/>
            <person name="Brodie E.L."/>
            <person name="Williams K.H."/>
            <person name="Hubbard S.S."/>
            <person name="Banfield J.F."/>
        </authorList>
    </citation>
    <scope>NUCLEOTIDE SEQUENCE [LARGE SCALE GENOMIC DNA]</scope>
</reference>
<evidence type="ECO:0000256" key="1">
    <source>
        <dbReference type="ARBA" id="ARBA00001947"/>
    </source>
</evidence>
<keyword evidence="9" id="KW-0862">Zinc</keyword>
<sequence>MEDATGFLFPIAILVMSVVIHEVSHGVAAYLLGDKTAKYAGRLTLNPIPHIDILGSIIVPFVLAISSPFVIGWAKPVPYNPYNLRDQKRGPAIVGAAGPLSNFFIAGIFGFLSILTPIEIGIKTVIARAILFGGFFNTPYTVSAPVEAFYLILLKIVLINIVLGVFNLLPIPPLDGSKVLFAFIPYQWYRLQSFLEQYGFLILIVFILLFSGVIGMISAALFEIFTGL</sequence>
<evidence type="ECO:0000256" key="5">
    <source>
        <dbReference type="ARBA" id="ARBA00022670"/>
    </source>
</evidence>
<comment type="caution">
    <text evidence="15">The sequence shown here is derived from an EMBL/GenBank/DDBJ whole genome shotgun (WGS) entry which is preliminary data.</text>
</comment>
<evidence type="ECO:0000256" key="8">
    <source>
        <dbReference type="ARBA" id="ARBA00022801"/>
    </source>
</evidence>
<feature type="transmembrane region" description="Helical" evidence="13">
    <location>
        <begin position="53"/>
        <end position="73"/>
    </location>
</feature>
<dbReference type="PANTHER" id="PTHR35864:SF1">
    <property type="entry name" value="ZINC METALLOPROTEASE YWHC-RELATED"/>
    <property type="match status" value="1"/>
</dbReference>
<feature type="transmembrane region" description="Helical" evidence="13">
    <location>
        <begin position="198"/>
        <end position="222"/>
    </location>
</feature>
<dbReference type="AlphaFoldDB" id="A0A1G2H357"/>
<keyword evidence="4" id="KW-1003">Cell membrane</keyword>
<comment type="similarity">
    <text evidence="3">Belongs to the peptidase M50B family.</text>
</comment>
<dbReference type="PANTHER" id="PTHR35864">
    <property type="entry name" value="ZINC METALLOPROTEASE MJ0611-RELATED"/>
    <property type="match status" value="1"/>
</dbReference>
<feature type="transmembrane region" description="Helical" evidence="13">
    <location>
        <begin position="93"/>
        <end position="118"/>
    </location>
</feature>
<evidence type="ECO:0000256" key="4">
    <source>
        <dbReference type="ARBA" id="ARBA00022475"/>
    </source>
</evidence>
<keyword evidence="10 13" id="KW-1133">Transmembrane helix</keyword>
<evidence type="ECO:0000259" key="14">
    <source>
        <dbReference type="Pfam" id="PF02163"/>
    </source>
</evidence>
<keyword evidence="7" id="KW-0479">Metal-binding</keyword>
<keyword evidence="8" id="KW-0378">Hydrolase</keyword>
<keyword evidence="12 13" id="KW-0472">Membrane</keyword>
<dbReference type="EMBL" id="MHNZ01000007">
    <property type="protein sequence ID" value="OGZ56779.1"/>
    <property type="molecule type" value="Genomic_DNA"/>
</dbReference>
<dbReference type="GO" id="GO:0046872">
    <property type="term" value="F:metal ion binding"/>
    <property type="evidence" value="ECO:0007669"/>
    <property type="project" value="UniProtKB-KW"/>
</dbReference>
<dbReference type="Proteomes" id="UP000177954">
    <property type="component" value="Unassembled WGS sequence"/>
</dbReference>
<protein>
    <recommendedName>
        <fullName evidence="14">Peptidase M50 domain-containing protein</fullName>
    </recommendedName>
</protein>
<evidence type="ECO:0000256" key="10">
    <source>
        <dbReference type="ARBA" id="ARBA00022989"/>
    </source>
</evidence>
<comment type="cofactor">
    <cofactor evidence="1">
        <name>Zn(2+)</name>
        <dbReference type="ChEBI" id="CHEBI:29105"/>
    </cofactor>
</comment>
<accession>A0A1G2H357</accession>
<comment type="subcellular location">
    <subcellularLocation>
        <location evidence="2">Cell membrane</location>
        <topology evidence="2">Multi-pass membrane protein</topology>
    </subcellularLocation>
</comment>
<name>A0A1G2H357_9BACT</name>
<evidence type="ECO:0000256" key="6">
    <source>
        <dbReference type="ARBA" id="ARBA00022692"/>
    </source>
</evidence>
<dbReference type="Pfam" id="PF02163">
    <property type="entry name" value="Peptidase_M50"/>
    <property type="match status" value="1"/>
</dbReference>
<dbReference type="InterPro" id="IPR052348">
    <property type="entry name" value="Metallopeptidase_M50B"/>
</dbReference>
<feature type="transmembrane region" description="Helical" evidence="13">
    <location>
        <begin position="148"/>
        <end position="169"/>
    </location>
</feature>
<evidence type="ECO:0000256" key="7">
    <source>
        <dbReference type="ARBA" id="ARBA00022723"/>
    </source>
</evidence>
<dbReference type="STRING" id="1802129.A3J04_03085"/>
<feature type="transmembrane region" description="Helical" evidence="13">
    <location>
        <begin position="6"/>
        <end position="32"/>
    </location>
</feature>
<feature type="transmembrane region" description="Helical" evidence="13">
    <location>
        <begin position="125"/>
        <end position="142"/>
    </location>
</feature>
<keyword evidence="6 13" id="KW-0812">Transmembrane</keyword>
<feature type="domain" description="Peptidase M50" evidence="14">
    <location>
        <begin position="92"/>
        <end position="208"/>
    </location>
</feature>
<evidence type="ECO:0000256" key="11">
    <source>
        <dbReference type="ARBA" id="ARBA00023049"/>
    </source>
</evidence>
<evidence type="ECO:0000256" key="2">
    <source>
        <dbReference type="ARBA" id="ARBA00004651"/>
    </source>
</evidence>
<evidence type="ECO:0000256" key="12">
    <source>
        <dbReference type="ARBA" id="ARBA00023136"/>
    </source>
</evidence>
<evidence type="ECO:0000256" key="9">
    <source>
        <dbReference type="ARBA" id="ARBA00022833"/>
    </source>
</evidence>
<dbReference type="GO" id="GO:0006508">
    <property type="term" value="P:proteolysis"/>
    <property type="evidence" value="ECO:0007669"/>
    <property type="project" value="UniProtKB-KW"/>
</dbReference>
<evidence type="ECO:0000313" key="16">
    <source>
        <dbReference type="Proteomes" id="UP000177954"/>
    </source>
</evidence>
<gene>
    <name evidence="15" type="ORF">A3J04_03085</name>
</gene>
<dbReference type="InterPro" id="IPR044537">
    <property type="entry name" value="Rip2-like"/>
</dbReference>
<dbReference type="GO" id="GO:0008237">
    <property type="term" value="F:metallopeptidase activity"/>
    <property type="evidence" value="ECO:0007669"/>
    <property type="project" value="UniProtKB-KW"/>
</dbReference>
<evidence type="ECO:0000256" key="3">
    <source>
        <dbReference type="ARBA" id="ARBA00007931"/>
    </source>
</evidence>
<keyword evidence="11" id="KW-0482">Metalloprotease</keyword>
<organism evidence="15 16">
    <name type="scientific">Candidatus Ryanbacteria bacterium RIFCSPLOWO2_02_FULL_47_14</name>
    <dbReference type="NCBI Taxonomy" id="1802129"/>
    <lineage>
        <taxon>Bacteria</taxon>
        <taxon>Candidatus Ryaniibacteriota</taxon>
    </lineage>
</organism>
<proteinExistence type="inferred from homology"/>
<dbReference type="InterPro" id="IPR008915">
    <property type="entry name" value="Peptidase_M50"/>
</dbReference>
<dbReference type="CDD" id="cd06158">
    <property type="entry name" value="S2P-M50_like_1"/>
    <property type="match status" value="1"/>
</dbReference>
<dbReference type="GO" id="GO:0005886">
    <property type="term" value="C:plasma membrane"/>
    <property type="evidence" value="ECO:0007669"/>
    <property type="project" value="UniProtKB-SubCell"/>
</dbReference>
<evidence type="ECO:0000313" key="15">
    <source>
        <dbReference type="EMBL" id="OGZ56779.1"/>
    </source>
</evidence>